<dbReference type="SUPFAM" id="SSF52972">
    <property type="entry name" value="ITPase-like"/>
    <property type="match status" value="1"/>
</dbReference>
<dbReference type="OrthoDB" id="10267058at2759"/>
<keyword evidence="2" id="KW-0378">Hydrolase</keyword>
<comment type="cofactor">
    <cofactor evidence="1">
        <name>a divalent metal cation</name>
        <dbReference type="ChEBI" id="CHEBI:60240"/>
    </cofactor>
</comment>
<evidence type="ECO:0008006" key="5">
    <source>
        <dbReference type="Google" id="ProtNLM"/>
    </source>
</evidence>
<dbReference type="PANTHER" id="PTHR43213">
    <property type="entry name" value="BIFUNCTIONAL DTTP/UTP PYROPHOSPHATASE/METHYLTRANSFERASE PROTEIN-RELATED"/>
    <property type="match status" value="1"/>
</dbReference>
<dbReference type="GO" id="GO:0047429">
    <property type="term" value="F:nucleoside triphosphate diphosphatase activity"/>
    <property type="evidence" value="ECO:0007669"/>
    <property type="project" value="InterPro"/>
</dbReference>
<protein>
    <recommendedName>
        <fullName evidence="5">Inosine triphosphate pyrophosphatase-like protein</fullName>
    </recommendedName>
</protein>
<sequence>MASLSVDFLKTLQARFRIILGSTSPRRKQILNNLGIPYETIPSKFSENLDWRTFSHPHAYVLENAKQKAIDVYAQVTASNPCQPCLVIGADTVVYANETVLEKPKTAAEALKALQLYRGQPHAVLTAICLVWASAPADTEPLDTDSSVALVLSGADKATETLSLVNMPGLQEPVWLYSAIEETQVLFAPDVPLEALQAYVQTGEPMDKAGSYGYQGLASFFISKIDGDYYNVVGFPCHRFFMMLYRLVRLECSNLKASLNPMLDSPDELTR</sequence>
<dbReference type="PANTHER" id="PTHR43213:SF5">
    <property type="entry name" value="BIFUNCTIONAL DTTP_UTP PYROPHOSPHATASE_METHYLTRANSFERASE PROTEIN-RELATED"/>
    <property type="match status" value="1"/>
</dbReference>
<gene>
    <name evidence="3" type="ORF">H4R34_000705</name>
</gene>
<dbReference type="AlphaFoldDB" id="A0A9W8BC60"/>
<dbReference type="HAMAP" id="MF_00528">
    <property type="entry name" value="Maf"/>
    <property type="match status" value="1"/>
</dbReference>
<dbReference type="EMBL" id="JANBQB010000021">
    <property type="protein sequence ID" value="KAJ1984389.1"/>
    <property type="molecule type" value="Genomic_DNA"/>
</dbReference>
<evidence type="ECO:0000313" key="4">
    <source>
        <dbReference type="Proteomes" id="UP001151582"/>
    </source>
</evidence>
<evidence type="ECO:0000256" key="2">
    <source>
        <dbReference type="ARBA" id="ARBA00022801"/>
    </source>
</evidence>
<organism evidence="3 4">
    <name type="scientific">Dimargaris verticillata</name>
    <dbReference type="NCBI Taxonomy" id="2761393"/>
    <lineage>
        <taxon>Eukaryota</taxon>
        <taxon>Fungi</taxon>
        <taxon>Fungi incertae sedis</taxon>
        <taxon>Zoopagomycota</taxon>
        <taxon>Kickxellomycotina</taxon>
        <taxon>Dimargaritomycetes</taxon>
        <taxon>Dimargaritales</taxon>
        <taxon>Dimargaritaceae</taxon>
        <taxon>Dimargaris</taxon>
    </lineage>
</organism>
<keyword evidence="4" id="KW-1185">Reference proteome</keyword>
<evidence type="ECO:0000256" key="1">
    <source>
        <dbReference type="ARBA" id="ARBA00001968"/>
    </source>
</evidence>
<name>A0A9W8BC60_9FUNG</name>
<dbReference type="InterPro" id="IPR003697">
    <property type="entry name" value="Maf-like"/>
</dbReference>
<evidence type="ECO:0000313" key="3">
    <source>
        <dbReference type="EMBL" id="KAJ1984389.1"/>
    </source>
</evidence>
<comment type="caution">
    <text evidence="3">The sequence shown here is derived from an EMBL/GenBank/DDBJ whole genome shotgun (WGS) entry which is preliminary data.</text>
</comment>
<dbReference type="Proteomes" id="UP001151582">
    <property type="component" value="Unassembled WGS sequence"/>
</dbReference>
<dbReference type="CDD" id="cd00555">
    <property type="entry name" value="Maf"/>
    <property type="match status" value="1"/>
</dbReference>
<accession>A0A9W8BC60</accession>
<reference evidence="3" key="1">
    <citation type="submission" date="2022-07" db="EMBL/GenBank/DDBJ databases">
        <title>Phylogenomic reconstructions and comparative analyses of Kickxellomycotina fungi.</title>
        <authorList>
            <person name="Reynolds N.K."/>
            <person name="Stajich J.E."/>
            <person name="Barry K."/>
            <person name="Grigoriev I.V."/>
            <person name="Crous P."/>
            <person name="Smith M.E."/>
        </authorList>
    </citation>
    <scope>NUCLEOTIDE SEQUENCE</scope>
    <source>
        <strain evidence="3">RSA 567</strain>
    </source>
</reference>
<dbReference type="Gene3D" id="3.90.950.10">
    <property type="match status" value="1"/>
</dbReference>
<dbReference type="Pfam" id="PF02545">
    <property type="entry name" value="Maf"/>
    <property type="match status" value="1"/>
</dbReference>
<proteinExistence type="inferred from homology"/>
<dbReference type="InterPro" id="IPR029001">
    <property type="entry name" value="ITPase-like_fam"/>
</dbReference>